<protein>
    <submittedName>
        <fullName evidence="1">Uncharacterized protein</fullName>
    </submittedName>
</protein>
<reference evidence="1" key="1">
    <citation type="submission" date="2022-05" db="EMBL/GenBank/DDBJ databases">
        <title>Schlegelella sp. nov., isolated from mangrove soil.</title>
        <authorList>
            <person name="Liu Y."/>
            <person name="Ge X."/>
            <person name="Liu W."/>
        </authorList>
    </citation>
    <scope>NUCLEOTIDE SEQUENCE</scope>
    <source>
        <strain evidence="1">S2-27</strain>
    </source>
</reference>
<name>A0ABT0YYN9_9BURK</name>
<organism evidence="1 2">
    <name type="scientific">Caldimonas mangrovi</name>
    <dbReference type="NCBI Taxonomy" id="2944811"/>
    <lineage>
        <taxon>Bacteria</taxon>
        <taxon>Pseudomonadati</taxon>
        <taxon>Pseudomonadota</taxon>
        <taxon>Betaproteobacteria</taxon>
        <taxon>Burkholderiales</taxon>
        <taxon>Sphaerotilaceae</taxon>
        <taxon>Caldimonas</taxon>
    </lineage>
</organism>
<dbReference type="Proteomes" id="UP001165541">
    <property type="component" value="Unassembled WGS sequence"/>
</dbReference>
<gene>
    <name evidence="1" type="ORF">M8A51_25730</name>
</gene>
<sequence>MTRAIDPHAAVDFIVSNAPKYAKAKAERVFIEQFRKSKKALLMKEHTALPLAAQEREAYAHPDYLALLDGLKEATEIEEALRWQMVAAEARIEVWRTQSANNRAQDRAAQ</sequence>
<dbReference type="EMBL" id="JAMKFE010000027">
    <property type="protein sequence ID" value="MCM5682938.1"/>
    <property type="molecule type" value="Genomic_DNA"/>
</dbReference>
<comment type="caution">
    <text evidence="1">The sequence shown here is derived from an EMBL/GenBank/DDBJ whole genome shotgun (WGS) entry which is preliminary data.</text>
</comment>
<keyword evidence="2" id="KW-1185">Reference proteome</keyword>
<evidence type="ECO:0000313" key="1">
    <source>
        <dbReference type="EMBL" id="MCM5682938.1"/>
    </source>
</evidence>
<accession>A0ABT0YYN9</accession>
<proteinExistence type="predicted"/>
<evidence type="ECO:0000313" key="2">
    <source>
        <dbReference type="Proteomes" id="UP001165541"/>
    </source>
</evidence>
<dbReference type="RefSeq" id="WP_251781481.1">
    <property type="nucleotide sequence ID" value="NZ_JAMKFE010000027.1"/>
</dbReference>